<comment type="caution">
    <text evidence="1">The sequence shown here is derived from an EMBL/GenBank/DDBJ whole genome shotgun (WGS) entry which is preliminary data.</text>
</comment>
<dbReference type="Proteomes" id="UP000003327">
    <property type="component" value="Unassembled WGS sequence"/>
</dbReference>
<dbReference type="HOGENOM" id="CLU_074541_1_0_10"/>
<evidence type="ECO:0000313" key="1">
    <source>
        <dbReference type="EMBL" id="EEX18257.1"/>
    </source>
</evidence>
<dbReference type="eggNOG" id="COG2958">
    <property type="taxonomic scope" value="Bacteria"/>
</dbReference>
<accession>C9MQF2</accession>
<keyword evidence="2" id="KW-1185">Reference proteome</keyword>
<name>C9MQF2_9BACT</name>
<evidence type="ECO:0008006" key="3">
    <source>
        <dbReference type="Google" id="ProtNLM"/>
    </source>
</evidence>
<sequence>MNINIMTIKEAILVSLEDFPQGAQAKEIYQNIIDKGIFQFNTKAKTPDSTVSANLVTMAKKGDTRIGRFKNEKNIYCYYLSEYSKNIENITATQAQIGISNITFHERDLHPLLCCFLHHQGIMAKTIFHEKSKKDDEHQKWIHPDIIGVRFVEQTNTISNSLFKAISKKDSLQLYSYELKRRIDNDYELKKCFFQAVSNSSWANKGYLVAFEINRDLKEELARLNHSFGIGFILLKSNPYESQIWLEAKDRQIDFKTVSKLCEINPNFKDFIKSVEATLTADEKHFTASKAALENICDKYPKSDKEIQEHCIDKHIPTTEEEFTEDV</sequence>
<gene>
    <name evidence="1" type="ORF">HMPREF0973_01852</name>
</gene>
<dbReference type="EMBL" id="ACVA01000045">
    <property type="protein sequence ID" value="EEX18257.1"/>
    <property type="molecule type" value="Genomic_DNA"/>
</dbReference>
<evidence type="ECO:0000313" key="2">
    <source>
        <dbReference type="Proteomes" id="UP000003327"/>
    </source>
</evidence>
<organism evidence="1 2">
    <name type="scientific">Prevotella veroralis F0319</name>
    <dbReference type="NCBI Taxonomy" id="649761"/>
    <lineage>
        <taxon>Bacteria</taxon>
        <taxon>Pseudomonadati</taxon>
        <taxon>Bacteroidota</taxon>
        <taxon>Bacteroidia</taxon>
        <taxon>Bacteroidales</taxon>
        <taxon>Prevotellaceae</taxon>
        <taxon>Prevotella</taxon>
    </lineage>
</organism>
<proteinExistence type="predicted"/>
<protein>
    <recommendedName>
        <fullName evidence="3">HTH HARE-type domain-containing protein</fullName>
    </recommendedName>
</protein>
<reference evidence="1 2" key="1">
    <citation type="submission" date="2009-09" db="EMBL/GenBank/DDBJ databases">
        <authorList>
            <person name="Weinstock G."/>
            <person name="Sodergren E."/>
            <person name="Clifton S."/>
            <person name="Fulton L."/>
            <person name="Fulton B."/>
            <person name="Courtney L."/>
            <person name="Fronick C."/>
            <person name="Harrison M."/>
            <person name="Strong C."/>
            <person name="Farmer C."/>
            <person name="Delahaunty K."/>
            <person name="Markovic C."/>
            <person name="Hall O."/>
            <person name="Minx P."/>
            <person name="Tomlinson C."/>
            <person name="Mitreva M."/>
            <person name="Nelson J."/>
            <person name="Hou S."/>
            <person name="Wollam A."/>
            <person name="Pepin K.H."/>
            <person name="Johnson M."/>
            <person name="Bhonagiri V."/>
            <person name="Nash W.E."/>
            <person name="Warren W."/>
            <person name="Chinwalla A."/>
            <person name="Mardis E.R."/>
            <person name="Wilson R.K."/>
        </authorList>
    </citation>
    <scope>NUCLEOTIDE SEQUENCE [LARGE SCALE GENOMIC DNA]</scope>
    <source>
        <strain evidence="1 2">F0319</strain>
    </source>
</reference>
<dbReference type="AlphaFoldDB" id="C9MQF2"/>
<dbReference type="STRING" id="649761.HMPREF0973_01852"/>